<evidence type="ECO:0000256" key="11">
    <source>
        <dbReference type="SAM" id="MobiDB-lite"/>
    </source>
</evidence>
<dbReference type="SUPFAM" id="SSF143631">
    <property type="entry name" value="ApbE-like"/>
    <property type="match status" value="1"/>
</dbReference>
<accession>Q0RIS4</accession>
<comment type="cofactor">
    <cofactor evidence="1">
        <name>Mg(2+)</name>
        <dbReference type="ChEBI" id="CHEBI:18420"/>
    </cofactor>
</comment>
<dbReference type="STRING" id="326424.FRAAL3949"/>
<evidence type="ECO:0000256" key="8">
    <source>
        <dbReference type="ARBA" id="ARBA00022842"/>
    </source>
</evidence>
<gene>
    <name evidence="12" type="ordered locus">FRAAL3949</name>
</gene>
<evidence type="ECO:0000256" key="4">
    <source>
        <dbReference type="ARBA" id="ARBA00022630"/>
    </source>
</evidence>
<dbReference type="PANTHER" id="PTHR30040">
    <property type="entry name" value="THIAMINE BIOSYNTHESIS LIPOPROTEIN APBE"/>
    <property type="match status" value="1"/>
</dbReference>
<dbReference type="HOGENOM" id="CLU_044403_5_0_11"/>
<dbReference type="GO" id="GO:0016740">
    <property type="term" value="F:transferase activity"/>
    <property type="evidence" value="ECO:0007669"/>
    <property type="project" value="UniProtKB-KW"/>
</dbReference>
<keyword evidence="8" id="KW-0460">Magnesium</keyword>
<dbReference type="Gene3D" id="3.10.520.10">
    <property type="entry name" value="ApbE-like domains"/>
    <property type="match status" value="1"/>
</dbReference>
<protein>
    <recommendedName>
        <fullName evidence="3">FAD:protein FMN transferase</fullName>
        <ecNumber evidence="2">2.7.1.180</ecNumber>
    </recommendedName>
    <alternativeName>
        <fullName evidence="9">Flavin transferase</fullName>
    </alternativeName>
</protein>
<keyword evidence="4" id="KW-0285">Flavoprotein</keyword>
<dbReference type="Pfam" id="PF02424">
    <property type="entry name" value="ApbE"/>
    <property type="match status" value="1"/>
</dbReference>
<dbReference type="EMBL" id="CT573213">
    <property type="protein sequence ID" value="CAJ62592.1"/>
    <property type="molecule type" value="Genomic_DNA"/>
</dbReference>
<evidence type="ECO:0000256" key="3">
    <source>
        <dbReference type="ARBA" id="ARBA00016337"/>
    </source>
</evidence>
<keyword evidence="6" id="KW-0479">Metal-binding</keyword>
<dbReference type="OrthoDB" id="9778595at2"/>
<evidence type="ECO:0000256" key="10">
    <source>
        <dbReference type="ARBA" id="ARBA00048540"/>
    </source>
</evidence>
<evidence type="ECO:0000256" key="6">
    <source>
        <dbReference type="ARBA" id="ARBA00022723"/>
    </source>
</evidence>
<dbReference type="InterPro" id="IPR024932">
    <property type="entry name" value="ApbE"/>
</dbReference>
<evidence type="ECO:0000313" key="13">
    <source>
        <dbReference type="Proteomes" id="UP000000657"/>
    </source>
</evidence>
<organism evidence="12 13">
    <name type="scientific">Frankia alni (strain DSM 45986 / CECT 9034 / ACN14a)</name>
    <dbReference type="NCBI Taxonomy" id="326424"/>
    <lineage>
        <taxon>Bacteria</taxon>
        <taxon>Bacillati</taxon>
        <taxon>Actinomycetota</taxon>
        <taxon>Actinomycetes</taxon>
        <taxon>Frankiales</taxon>
        <taxon>Frankiaceae</taxon>
        <taxon>Frankia</taxon>
    </lineage>
</organism>
<dbReference type="PANTHER" id="PTHR30040:SF2">
    <property type="entry name" value="FAD:PROTEIN FMN TRANSFERASE"/>
    <property type="match status" value="1"/>
</dbReference>
<sequence length="370" mass="38063">MTATTRSRRGAAQSPTQSEPASAAWPVWSTTAQVVVTDPDHLDDARRLVTDQLTAVDAVASRFRADAEIVRLDAADGAPQQVSPLLAELIGVALDAARQTGGAVDPTVGGPLADLGYDRDIALLAAGGPPVRVVRRAAPGWQRVRLTGRLLTLPADVQLDLGATAKAHTADRCAALVAERLGTGVLVSLGGDIATAGPPPAGGWRVRVLDQPGEPTCTVGLPPGTALATSSTLGRRWQRGHRLLHHVLDPRTCQPAPAVWRTVTVAAASCLAANTASTAAIVRGAAALEALRRDGLASRLVDAAGTVVTVAGWPSPPEHGWPSLPEHGWPSLREQSTRPAVVSGLATAADRGSAVTRSATPGPRDAGTAR</sequence>
<evidence type="ECO:0000256" key="1">
    <source>
        <dbReference type="ARBA" id="ARBA00001946"/>
    </source>
</evidence>
<keyword evidence="13" id="KW-1185">Reference proteome</keyword>
<evidence type="ECO:0000256" key="5">
    <source>
        <dbReference type="ARBA" id="ARBA00022679"/>
    </source>
</evidence>
<feature type="region of interest" description="Disordered" evidence="11">
    <location>
        <begin position="315"/>
        <end position="370"/>
    </location>
</feature>
<dbReference type="AlphaFoldDB" id="Q0RIS4"/>
<comment type="catalytic activity">
    <reaction evidence="10">
        <text>L-threonyl-[protein] + FAD = FMN-L-threonyl-[protein] + AMP + H(+)</text>
        <dbReference type="Rhea" id="RHEA:36847"/>
        <dbReference type="Rhea" id="RHEA-COMP:11060"/>
        <dbReference type="Rhea" id="RHEA-COMP:11061"/>
        <dbReference type="ChEBI" id="CHEBI:15378"/>
        <dbReference type="ChEBI" id="CHEBI:30013"/>
        <dbReference type="ChEBI" id="CHEBI:57692"/>
        <dbReference type="ChEBI" id="CHEBI:74257"/>
        <dbReference type="ChEBI" id="CHEBI:456215"/>
        <dbReference type="EC" id="2.7.1.180"/>
    </reaction>
</comment>
<reference evidence="12 13" key="1">
    <citation type="journal article" date="2007" name="Genome Res.">
        <title>Genome characteristics of facultatively symbiotic Frankia sp. strains reflect host range and host plant biogeography.</title>
        <authorList>
            <person name="Normand P."/>
            <person name="Lapierre P."/>
            <person name="Tisa L.S."/>
            <person name="Gogarten J.P."/>
            <person name="Alloisio N."/>
            <person name="Bagnarol E."/>
            <person name="Bassi C.A."/>
            <person name="Berry A.M."/>
            <person name="Bickhart D.M."/>
            <person name="Choisne N."/>
            <person name="Couloux A."/>
            <person name="Cournoyer B."/>
            <person name="Cruveiller S."/>
            <person name="Daubin V."/>
            <person name="Demange N."/>
            <person name="Francino M.P."/>
            <person name="Goltsman E."/>
            <person name="Huang Y."/>
            <person name="Kopp O.R."/>
            <person name="Labarre L."/>
            <person name="Lapidus A."/>
            <person name="Lavire C."/>
            <person name="Marechal J."/>
            <person name="Martinez M."/>
            <person name="Mastronunzio J.E."/>
            <person name="Mullin B.C."/>
            <person name="Niemann J."/>
            <person name="Pujic P."/>
            <person name="Rawnsley T."/>
            <person name="Rouy Z."/>
            <person name="Schenowitz C."/>
            <person name="Sellstedt A."/>
            <person name="Tavares F."/>
            <person name="Tomkins J.P."/>
            <person name="Vallenet D."/>
            <person name="Valverde C."/>
            <person name="Wall L.G."/>
            <person name="Wang Y."/>
            <person name="Medigue C."/>
            <person name="Benson D.R."/>
        </authorList>
    </citation>
    <scope>NUCLEOTIDE SEQUENCE [LARGE SCALE GENOMIC DNA]</scope>
    <source>
        <strain evidence="13">DSM 45986 / CECT 9034 / ACN14a</strain>
    </source>
</reference>
<name>Q0RIS4_FRAAA</name>
<keyword evidence="5" id="KW-0808">Transferase</keyword>
<dbReference type="RefSeq" id="WP_011605083.1">
    <property type="nucleotide sequence ID" value="NC_008278.1"/>
</dbReference>
<dbReference type="EC" id="2.7.1.180" evidence="2"/>
<dbReference type="InterPro" id="IPR003374">
    <property type="entry name" value="ApbE-like_sf"/>
</dbReference>
<evidence type="ECO:0000313" key="12">
    <source>
        <dbReference type="EMBL" id="CAJ62592.1"/>
    </source>
</evidence>
<dbReference type="eggNOG" id="COG1477">
    <property type="taxonomic scope" value="Bacteria"/>
</dbReference>
<evidence type="ECO:0000256" key="2">
    <source>
        <dbReference type="ARBA" id="ARBA00011955"/>
    </source>
</evidence>
<proteinExistence type="predicted"/>
<dbReference type="Proteomes" id="UP000000657">
    <property type="component" value="Chromosome"/>
</dbReference>
<evidence type="ECO:0000256" key="7">
    <source>
        <dbReference type="ARBA" id="ARBA00022827"/>
    </source>
</evidence>
<evidence type="ECO:0000256" key="9">
    <source>
        <dbReference type="ARBA" id="ARBA00031306"/>
    </source>
</evidence>
<dbReference type="GO" id="GO:0046872">
    <property type="term" value="F:metal ion binding"/>
    <property type="evidence" value="ECO:0007669"/>
    <property type="project" value="UniProtKB-KW"/>
</dbReference>
<dbReference type="KEGG" id="fal:FRAAL3949"/>
<feature type="region of interest" description="Disordered" evidence="11">
    <location>
        <begin position="1"/>
        <end position="25"/>
    </location>
</feature>
<keyword evidence="7" id="KW-0274">FAD</keyword>